<accession>A0A0E0I6X2</accession>
<evidence type="ECO:0000313" key="3">
    <source>
        <dbReference type="EnsemblPlants" id="ONIVA08G01990.1"/>
    </source>
</evidence>
<dbReference type="Proteomes" id="UP000006591">
    <property type="component" value="Chromosome 8"/>
</dbReference>
<organism evidence="3">
    <name type="scientific">Oryza nivara</name>
    <name type="common">Indian wild rice</name>
    <name type="synonym">Oryza sativa f. spontanea</name>
    <dbReference type="NCBI Taxonomy" id="4536"/>
    <lineage>
        <taxon>Eukaryota</taxon>
        <taxon>Viridiplantae</taxon>
        <taxon>Streptophyta</taxon>
        <taxon>Embryophyta</taxon>
        <taxon>Tracheophyta</taxon>
        <taxon>Spermatophyta</taxon>
        <taxon>Magnoliopsida</taxon>
        <taxon>Liliopsida</taxon>
        <taxon>Poales</taxon>
        <taxon>Poaceae</taxon>
        <taxon>BOP clade</taxon>
        <taxon>Oryzoideae</taxon>
        <taxon>Oryzeae</taxon>
        <taxon>Oryzinae</taxon>
        <taxon>Oryza</taxon>
    </lineage>
</organism>
<evidence type="ECO:0000313" key="4">
    <source>
        <dbReference type="Proteomes" id="UP000006591"/>
    </source>
</evidence>
<feature type="compositionally biased region" description="Gly residues" evidence="1">
    <location>
        <begin position="32"/>
        <end position="43"/>
    </location>
</feature>
<protein>
    <submittedName>
        <fullName evidence="3">Uncharacterized protein</fullName>
    </submittedName>
</protein>
<dbReference type="AlphaFoldDB" id="A0A0E0I6X2"/>
<evidence type="ECO:0000256" key="1">
    <source>
        <dbReference type="SAM" id="MobiDB-lite"/>
    </source>
</evidence>
<feature type="compositionally biased region" description="Basic and acidic residues" evidence="1">
    <location>
        <begin position="18"/>
        <end position="30"/>
    </location>
</feature>
<dbReference type="Gramene" id="ONIVA08G01990.1">
    <property type="protein sequence ID" value="ONIVA08G01990.1"/>
    <property type="gene ID" value="ONIVA08G01990"/>
</dbReference>
<sequence>MCVCGGIGRGEGCRRRLGRREGASAAERTEGVGIGGGVAGGGRCSSPNSPLPQVYSSSAARNGGSGNGDTRGLWIRRWRREGAADPVTETDPVMSVFFLAVMVVVFFVVMEAAALPPSGGGGGTAPLPSLSLDHALPELADGRWRVNIGLAKMKMPPAKIIFAGGANVACKNHESALHFSKCYNTRLFWGNSKGRYFEYDKICY</sequence>
<keyword evidence="2" id="KW-1133">Transmembrane helix</keyword>
<proteinExistence type="predicted"/>
<feature type="region of interest" description="Disordered" evidence="1">
    <location>
        <begin position="18"/>
        <end position="71"/>
    </location>
</feature>
<reference evidence="3" key="2">
    <citation type="submission" date="2018-04" db="EMBL/GenBank/DDBJ databases">
        <title>OnivRS2 (Oryza nivara Reference Sequence Version 2).</title>
        <authorList>
            <person name="Zhang J."/>
            <person name="Kudrna D."/>
            <person name="Lee S."/>
            <person name="Talag J."/>
            <person name="Rajasekar S."/>
            <person name="Welchert J."/>
            <person name="Hsing Y.-I."/>
            <person name="Wing R.A."/>
        </authorList>
    </citation>
    <scope>NUCLEOTIDE SEQUENCE [LARGE SCALE GENOMIC DNA]</scope>
    <source>
        <strain evidence="3">SL10</strain>
    </source>
</reference>
<keyword evidence="2" id="KW-0472">Membrane</keyword>
<reference evidence="3" key="1">
    <citation type="submission" date="2015-04" db="UniProtKB">
        <authorList>
            <consortium name="EnsemblPlants"/>
        </authorList>
    </citation>
    <scope>IDENTIFICATION</scope>
    <source>
        <strain evidence="3">SL10</strain>
    </source>
</reference>
<name>A0A0E0I6X2_ORYNI</name>
<keyword evidence="2" id="KW-0812">Transmembrane</keyword>
<evidence type="ECO:0000256" key="2">
    <source>
        <dbReference type="SAM" id="Phobius"/>
    </source>
</evidence>
<dbReference type="EnsemblPlants" id="ONIVA08G01990.1">
    <property type="protein sequence ID" value="ONIVA08G01990.1"/>
    <property type="gene ID" value="ONIVA08G01990"/>
</dbReference>
<feature type="transmembrane region" description="Helical" evidence="2">
    <location>
        <begin position="96"/>
        <end position="115"/>
    </location>
</feature>
<keyword evidence="4" id="KW-1185">Reference proteome</keyword>
<dbReference type="HOGENOM" id="CLU_1345119_0_0_1"/>